<dbReference type="InterPro" id="IPR032816">
    <property type="entry name" value="VTT_dom"/>
</dbReference>
<dbReference type="Pfam" id="PF09335">
    <property type="entry name" value="VTT_dom"/>
    <property type="match status" value="1"/>
</dbReference>
<feature type="transmembrane region" description="Helical" evidence="6">
    <location>
        <begin position="56"/>
        <end position="80"/>
    </location>
</feature>
<dbReference type="RefSeq" id="WP_184521439.1">
    <property type="nucleotide sequence ID" value="NZ_JACHGK010000001.1"/>
</dbReference>
<feature type="transmembrane region" description="Helical" evidence="6">
    <location>
        <begin position="138"/>
        <end position="159"/>
    </location>
</feature>
<sequence length="207" mass="23689">MDFDTLKEWLTLENIMKLINEYRSFGPIPGILLPLFEAFLPFLPLFLFIMANTNAFGLWFGFLFSWIGSVTGALLVFLLVRRFGQRKALRMIKKHPQVQKLMRWVERHGFGPLFILLCFPFTPSAVVNIVAGLSKIGIYQYMLAVMIGKVVMIFTISYVGHDIRSLITNPIKAIIVGVVIVILWYVGKQIEVRMNKKVELEKHPGEG</sequence>
<evidence type="ECO:0000256" key="6">
    <source>
        <dbReference type="RuleBase" id="RU366058"/>
    </source>
</evidence>
<feature type="transmembrane region" description="Helical" evidence="6">
    <location>
        <begin position="110"/>
        <end position="132"/>
    </location>
</feature>
<keyword evidence="2 6" id="KW-1003">Cell membrane</keyword>
<dbReference type="InterPro" id="IPR015414">
    <property type="entry name" value="TMEM64"/>
</dbReference>
<dbReference type="GO" id="GO:0005886">
    <property type="term" value="C:plasma membrane"/>
    <property type="evidence" value="ECO:0007669"/>
    <property type="project" value="UniProtKB-SubCell"/>
</dbReference>
<feature type="transmembrane region" description="Helical" evidence="6">
    <location>
        <begin position="171"/>
        <end position="187"/>
    </location>
</feature>
<reference evidence="8 9" key="1">
    <citation type="submission" date="2020-08" db="EMBL/GenBank/DDBJ databases">
        <title>Genomic Encyclopedia of Type Strains, Phase IV (KMG-IV): sequencing the most valuable type-strain genomes for metagenomic binning, comparative biology and taxonomic classification.</title>
        <authorList>
            <person name="Goeker M."/>
        </authorList>
    </citation>
    <scope>NUCLEOTIDE SEQUENCE [LARGE SCALE GENOMIC DNA]</scope>
    <source>
        <strain evidence="8 9">DSM 5391</strain>
    </source>
</reference>
<dbReference type="PANTHER" id="PTHR12677">
    <property type="entry name" value="GOLGI APPARATUS MEMBRANE PROTEIN TVP38-RELATED"/>
    <property type="match status" value="1"/>
</dbReference>
<keyword evidence="9" id="KW-1185">Reference proteome</keyword>
<feature type="transmembrane region" description="Helical" evidence="6">
    <location>
        <begin position="31"/>
        <end position="50"/>
    </location>
</feature>
<organism evidence="8 9">
    <name type="scientific">Bacillus benzoevorans</name>
    <dbReference type="NCBI Taxonomy" id="1456"/>
    <lineage>
        <taxon>Bacteria</taxon>
        <taxon>Bacillati</taxon>
        <taxon>Bacillota</taxon>
        <taxon>Bacilli</taxon>
        <taxon>Bacillales</taxon>
        <taxon>Bacillaceae</taxon>
        <taxon>Bacillus</taxon>
    </lineage>
</organism>
<protein>
    <recommendedName>
        <fullName evidence="6">TVP38/TMEM64 family membrane protein</fullName>
    </recommendedName>
</protein>
<evidence type="ECO:0000256" key="3">
    <source>
        <dbReference type="ARBA" id="ARBA00022692"/>
    </source>
</evidence>
<dbReference type="PANTHER" id="PTHR12677:SF55">
    <property type="entry name" value="UNDECAPRENYL PHOSPHATE TRANSPORTER SAOUHSC_00901-RELATED"/>
    <property type="match status" value="1"/>
</dbReference>
<feature type="domain" description="VTT" evidence="7">
    <location>
        <begin position="44"/>
        <end position="161"/>
    </location>
</feature>
<evidence type="ECO:0000256" key="5">
    <source>
        <dbReference type="ARBA" id="ARBA00023136"/>
    </source>
</evidence>
<evidence type="ECO:0000256" key="2">
    <source>
        <dbReference type="ARBA" id="ARBA00022475"/>
    </source>
</evidence>
<accession>A0A7X0HPZ4</accession>
<keyword evidence="3 6" id="KW-0812">Transmembrane</keyword>
<comment type="caution">
    <text evidence="8">The sequence shown here is derived from an EMBL/GenBank/DDBJ whole genome shotgun (WGS) entry which is preliminary data.</text>
</comment>
<dbReference type="AlphaFoldDB" id="A0A7X0HPZ4"/>
<gene>
    <name evidence="8" type="ORF">HNR53_000083</name>
</gene>
<evidence type="ECO:0000259" key="7">
    <source>
        <dbReference type="Pfam" id="PF09335"/>
    </source>
</evidence>
<comment type="subcellular location">
    <subcellularLocation>
        <location evidence="1 6">Cell membrane</location>
        <topology evidence="1 6">Multi-pass membrane protein</topology>
    </subcellularLocation>
</comment>
<dbReference type="EMBL" id="JACHGK010000001">
    <property type="protein sequence ID" value="MBB6443495.1"/>
    <property type="molecule type" value="Genomic_DNA"/>
</dbReference>
<proteinExistence type="inferred from homology"/>
<name>A0A7X0HPZ4_9BACI</name>
<evidence type="ECO:0000313" key="8">
    <source>
        <dbReference type="EMBL" id="MBB6443495.1"/>
    </source>
</evidence>
<evidence type="ECO:0000256" key="1">
    <source>
        <dbReference type="ARBA" id="ARBA00004651"/>
    </source>
</evidence>
<evidence type="ECO:0000313" key="9">
    <source>
        <dbReference type="Proteomes" id="UP000531594"/>
    </source>
</evidence>
<comment type="similarity">
    <text evidence="6">Belongs to the TVP38/TMEM64 family.</text>
</comment>
<keyword evidence="5 6" id="KW-0472">Membrane</keyword>
<evidence type="ECO:0000256" key="4">
    <source>
        <dbReference type="ARBA" id="ARBA00022989"/>
    </source>
</evidence>
<keyword evidence="4 6" id="KW-1133">Transmembrane helix</keyword>
<dbReference type="Proteomes" id="UP000531594">
    <property type="component" value="Unassembled WGS sequence"/>
</dbReference>